<sequence>MNIDNTTISTNFINPINTFVTGEVIVERNENNSIHEALRQINIQMIDSSNLYDGLEALWLG</sequence>
<evidence type="ECO:0000313" key="2">
    <source>
        <dbReference type="EMBL" id="CAF5115407.1"/>
    </source>
</evidence>
<dbReference type="EMBL" id="CAJOBR010077587">
    <property type="protein sequence ID" value="CAF5115407.1"/>
    <property type="molecule type" value="Genomic_DNA"/>
</dbReference>
<reference evidence="2" key="1">
    <citation type="submission" date="2021-02" db="EMBL/GenBank/DDBJ databases">
        <authorList>
            <person name="Nowell W R."/>
        </authorList>
    </citation>
    <scope>NUCLEOTIDE SEQUENCE</scope>
</reference>
<protein>
    <submittedName>
        <fullName evidence="2">Uncharacterized protein</fullName>
    </submittedName>
</protein>
<gene>
    <name evidence="1" type="ORF">QYT958_LOCUS43825</name>
    <name evidence="2" type="ORF">QYT958_LOCUS45728</name>
</gene>
<evidence type="ECO:0000313" key="3">
    <source>
        <dbReference type="Proteomes" id="UP000663848"/>
    </source>
</evidence>
<proteinExistence type="predicted"/>
<dbReference type="AlphaFoldDB" id="A0A822F006"/>
<organism evidence="2 3">
    <name type="scientific">Rotaria socialis</name>
    <dbReference type="NCBI Taxonomy" id="392032"/>
    <lineage>
        <taxon>Eukaryota</taxon>
        <taxon>Metazoa</taxon>
        <taxon>Spiralia</taxon>
        <taxon>Gnathifera</taxon>
        <taxon>Rotifera</taxon>
        <taxon>Eurotatoria</taxon>
        <taxon>Bdelloidea</taxon>
        <taxon>Philodinida</taxon>
        <taxon>Philodinidae</taxon>
        <taxon>Rotaria</taxon>
    </lineage>
</organism>
<feature type="non-terminal residue" evidence="2">
    <location>
        <position position="61"/>
    </location>
</feature>
<feature type="non-terminal residue" evidence="2">
    <location>
        <position position="1"/>
    </location>
</feature>
<name>A0A822F006_9BILA</name>
<dbReference type="Proteomes" id="UP000663848">
    <property type="component" value="Unassembled WGS sequence"/>
</dbReference>
<comment type="caution">
    <text evidence="2">The sequence shown here is derived from an EMBL/GenBank/DDBJ whole genome shotgun (WGS) entry which is preliminary data.</text>
</comment>
<accession>A0A822F006</accession>
<dbReference type="EMBL" id="CAJOBR010064521">
    <property type="protein sequence ID" value="CAF5079886.1"/>
    <property type="molecule type" value="Genomic_DNA"/>
</dbReference>
<evidence type="ECO:0000313" key="1">
    <source>
        <dbReference type="EMBL" id="CAF5079886.1"/>
    </source>
</evidence>